<name>A0A3M7RP26_BRAPC</name>
<comment type="caution">
    <text evidence="1">The sequence shown here is derived from an EMBL/GenBank/DDBJ whole genome shotgun (WGS) entry which is preliminary data.</text>
</comment>
<proteinExistence type="predicted"/>
<sequence length="74" mass="8525">MKTTGHFEKIHQLFKEFNSIQGLLTCDHSPPNTLTKKNIQITCLLVEQDNPNRDKFGTQIDNLQNNILNENEVT</sequence>
<evidence type="ECO:0000313" key="1">
    <source>
        <dbReference type="EMBL" id="RNA25291.1"/>
    </source>
</evidence>
<keyword evidence="2" id="KW-1185">Reference proteome</keyword>
<dbReference type="Proteomes" id="UP000276133">
    <property type="component" value="Unassembled WGS sequence"/>
</dbReference>
<organism evidence="1 2">
    <name type="scientific">Brachionus plicatilis</name>
    <name type="common">Marine rotifer</name>
    <name type="synonym">Brachionus muelleri</name>
    <dbReference type="NCBI Taxonomy" id="10195"/>
    <lineage>
        <taxon>Eukaryota</taxon>
        <taxon>Metazoa</taxon>
        <taxon>Spiralia</taxon>
        <taxon>Gnathifera</taxon>
        <taxon>Rotifera</taxon>
        <taxon>Eurotatoria</taxon>
        <taxon>Monogononta</taxon>
        <taxon>Pseudotrocha</taxon>
        <taxon>Ploima</taxon>
        <taxon>Brachionidae</taxon>
        <taxon>Brachionus</taxon>
    </lineage>
</organism>
<accession>A0A3M7RP26</accession>
<dbReference type="EMBL" id="REGN01002948">
    <property type="protein sequence ID" value="RNA25291.1"/>
    <property type="molecule type" value="Genomic_DNA"/>
</dbReference>
<reference evidence="1 2" key="1">
    <citation type="journal article" date="2018" name="Sci. Rep.">
        <title>Genomic signatures of local adaptation to the degree of environmental predictability in rotifers.</title>
        <authorList>
            <person name="Franch-Gras L."/>
            <person name="Hahn C."/>
            <person name="Garcia-Roger E.M."/>
            <person name="Carmona M.J."/>
            <person name="Serra M."/>
            <person name="Gomez A."/>
        </authorList>
    </citation>
    <scope>NUCLEOTIDE SEQUENCE [LARGE SCALE GENOMIC DNA]</scope>
    <source>
        <strain evidence="1">HYR1</strain>
    </source>
</reference>
<evidence type="ECO:0000313" key="2">
    <source>
        <dbReference type="Proteomes" id="UP000276133"/>
    </source>
</evidence>
<protein>
    <submittedName>
        <fullName evidence="1">Uncharacterized protein</fullName>
    </submittedName>
</protein>
<dbReference type="AlphaFoldDB" id="A0A3M7RP26"/>
<gene>
    <name evidence="1" type="ORF">BpHYR1_023308</name>
</gene>